<feature type="domain" description="FUZ/MON1/HPS1 third Longin" evidence="6">
    <location>
        <begin position="378"/>
        <end position="475"/>
    </location>
</feature>
<dbReference type="InterPro" id="IPR004353">
    <property type="entry name" value="Mon1"/>
</dbReference>
<dbReference type="VEuPathDB" id="VectorBase:GBRI015990"/>
<dbReference type="GO" id="GO:0006623">
    <property type="term" value="P:protein targeting to vacuole"/>
    <property type="evidence" value="ECO:0007669"/>
    <property type="project" value="UniProtKB-UniRule"/>
</dbReference>
<name>A0A1A9WDW9_9MUSC</name>
<dbReference type="Pfam" id="PF19037">
    <property type="entry name" value="Fuz_longin_2"/>
    <property type="match status" value="1"/>
</dbReference>
<dbReference type="EnsemblMetazoa" id="GBRI015990-RA">
    <property type="protein sequence ID" value="GBRI015990-PA"/>
    <property type="gene ID" value="GBRI015990"/>
</dbReference>
<evidence type="ECO:0000256" key="1">
    <source>
        <dbReference type="ARBA" id="ARBA00008968"/>
    </source>
</evidence>
<evidence type="ECO:0000313" key="7">
    <source>
        <dbReference type="EnsemblMetazoa" id="GBRI015990-PA"/>
    </source>
</evidence>
<evidence type="ECO:0000256" key="2">
    <source>
        <dbReference type="RuleBase" id="RU367048"/>
    </source>
</evidence>
<dbReference type="PANTHER" id="PTHR13027">
    <property type="entry name" value="SAND PROTEIN-RELATED"/>
    <property type="match status" value="1"/>
</dbReference>
<keyword evidence="8" id="KW-1185">Reference proteome</keyword>
<dbReference type="GO" id="GO:0035658">
    <property type="term" value="C:Mon1-Ccz1 complex"/>
    <property type="evidence" value="ECO:0007669"/>
    <property type="project" value="TreeGrafter"/>
</dbReference>
<feature type="compositionally biased region" description="Low complexity" evidence="3">
    <location>
        <begin position="9"/>
        <end position="24"/>
    </location>
</feature>
<comment type="function">
    <text evidence="2">Plays an important role in membrane trafficking through the secretory apparatus.</text>
</comment>
<dbReference type="STRING" id="37001.A0A1A9WDW9"/>
<dbReference type="Pfam" id="PF19036">
    <property type="entry name" value="Fuz_longin_1"/>
    <property type="match status" value="1"/>
</dbReference>
<evidence type="ECO:0000259" key="6">
    <source>
        <dbReference type="Pfam" id="PF19038"/>
    </source>
</evidence>
<dbReference type="PRINTS" id="PR01546">
    <property type="entry name" value="YEAST73DUF"/>
</dbReference>
<feature type="region of interest" description="Disordered" evidence="3">
    <location>
        <begin position="1"/>
        <end position="39"/>
    </location>
</feature>
<dbReference type="AlphaFoldDB" id="A0A1A9WDW9"/>
<protein>
    <recommendedName>
        <fullName evidence="2">Vacuolar fusion protein MON1 homolog</fullName>
    </recommendedName>
</protein>
<reference evidence="7" key="2">
    <citation type="submission" date="2020-05" db="UniProtKB">
        <authorList>
            <consortium name="EnsemblMetazoa"/>
        </authorList>
    </citation>
    <scope>IDENTIFICATION</scope>
    <source>
        <strain evidence="7">IAEA</strain>
    </source>
</reference>
<evidence type="ECO:0000256" key="3">
    <source>
        <dbReference type="SAM" id="MobiDB-lite"/>
    </source>
</evidence>
<dbReference type="Proteomes" id="UP000091820">
    <property type="component" value="Unassembled WGS sequence"/>
</dbReference>
<feature type="domain" description="FUZ/MON1/HPS1 first Longin" evidence="4">
    <location>
        <begin position="76"/>
        <end position="194"/>
    </location>
</feature>
<dbReference type="InterPro" id="IPR043971">
    <property type="entry name" value="FUZ/MON1/HPS1_longin_2"/>
</dbReference>
<accession>A0A1A9WDW9</accession>
<evidence type="ECO:0000313" key="8">
    <source>
        <dbReference type="Proteomes" id="UP000091820"/>
    </source>
</evidence>
<dbReference type="GO" id="GO:0032510">
    <property type="term" value="P:endosome to lysosome transport via multivesicular body sorting pathway"/>
    <property type="evidence" value="ECO:0007669"/>
    <property type="project" value="TreeGrafter"/>
</dbReference>
<evidence type="ECO:0000259" key="4">
    <source>
        <dbReference type="Pfam" id="PF19036"/>
    </source>
</evidence>
<reference evidence="8" key="1">
    <citation type="submission" date="2014-03" db="EMBL/GenBank/DDBJ databases">
        <authorList>
            <person name="Aksoy S."/>
            <person name="Warren W."/>
            <person name="Wilson R.K."/>
        </authorList>
    </citation>
    <scope>NUCLEOTIDE SEQUENCE [LARGE SCALE GENOMIC DNA]</scope>
    <source>
        <strain evidence="8">IAEA</strain>
    </source>
</reference>
<dbReference type="Pfam" id="PF19038">
    <property type="entry name" value="Fuz_longin_3"/>
    <property type="match status" value="1"/>
</dbReference>
<proteinExistence type="inferred from homology"/>
<comment type="similarity">
    <text evidence="1 2">Belongs to the MON1/SAND family.</text>
</comment>
<feature type="domain" description="FUZ/MON1/HPS1 second Longin" evidence="5">
    <location>
        <begin position="246"/>
        <end position="344"/>
    </location>
</feature>
<dbReference type="InterPro" id="IPR043972">
    <property type="entry name" value="FUZ/MON1/HPS1_longin_1"/>
</dbReference>
<dbReference type="PANTHER" id="PTHR13027:SF7">
    <property type="entry name" value="VACUOLAR FUSION PROTEIN MON1 HOMOLOG"/>
    <property type="match status" value="1"/>
</dbReference>
<dbReference type="InterPro" id="IPR043970">
    <property type="entry name" value="FUZ/MON1/HPS1_longin_3"/>
</dbReference>
<sequence>MDRKDSQTNEINIESNSESQSHQPSSKDEKKNQKQSLRSYVSTAGVSIEKRMKRRTAGKEKMATTPRSSLRNVYIKHIYILTHDGKPIFSSHGDEHTFTSHFRLIYLLINSFKTNQDDIESIATGGKRFVFLLKPEFIFAIFSNTNLSVSQLKMQLDDVYYQVLSFLMFCNSRKTFAGNPYMYVGRHLKGAVRIIRGLTNTEHGNQINKNIFRFLTRSVQILPLKNSDRSSITDIIQRKCKTRKHNLLFAIIMIDNQLITLICKNNVSMDPGDLRLIFNFVDTLEPSEFELPWYKPFFLPRYDRKAYLHAHISILTQSCRACVLFITSETDDFFNLSLIKKSITKSMEDSPFPSVINEAVLRSKQSLRYSFSVDFPKMMHFVYKPTGLQQLICTEFSGLNTSCEKYRYIEDLYCKLIDRLHKTDRPAISVYEARESEVMIGWLSPEYELYAVFEPYHERSKIIDNLNEIIQYVRRKFRTLFIKKYATFCVGQSMI</sequence>
<organism evidence="7 8">
    <name type="scientific">Glossina brevipalpis</name>
    <dbReference type="NCBI Taxonomy" id="37001"/>
    <lineage>
        <taxon>Eukaryota</taxon>
        <taxon>Metazoa</taxon>
        <taxon>Ecdysozoa</taxon>
        <taxon>Arthropoda</taxon>
        <taxon>Hexapoda</taxon>
        <taxon>Insecta</taxon>
        <taxon>Pterygota</taxon>
        <taxon>Neoptera</taxon>
        <taxon>Endopterygota</taxon>
        <taxon>Diptera</taxon>
        <taxon>Brachycera</taxon>
        <taxon>Muscomorpha</taxon>
        <taxon>Hippoboscoidea</taxon>
        <taxon>Glossinidae</taxon>
        <taxon>Glossina</taxon>
    </lineage>
</organism>
<evidence type="ECO:0000259" key="5">
    <source>
        <dbReference type="Pfam" id="PF19037"/>
    </source>
</evidence>